<evidence type="ECO:0000256" key="6">
    <source>
        <dbReference type="ARBA" id="ARBA00022605"/>
    </source>
</evidence>
<dbReference type="GO" id="GO:0005737">
    <property type="term" value="C:cytoplasm"/>
    <property type="evidence" value="ECO:0007669"/>
    <property type="project" value="UniProtKB-SubCell"/>
</dbReference>
<evidence type="ECO:0000256" key="5">
    <source>
        <dbReference type="ARBA" id="ARBA00013031"/>
    </source>
</evidence>
<dbReference type="GO" id="GO:0009423">
    <property type="term" value="P:chorismate biosynthetic process"/>
    <property type="evidence" value="ECO:0007669"/>
    <property type="project" value="UniProtKB-UniRule"/>
</dbReference>
<evidence type="ECO:0000256" key="7">
    <source>
        <dbReference type="ARBA" id="ARBA00022723"/>
    </source>
</evidence>
<keyword evidence="13 14" id="KW-0170">Cobalt</keyword>
<comment type="cofactor">
    <cofactor evidence="3">
        <name>Zn(2+)</name>
        <dbReference type="ChEBI" id="CHEBI:29105"/>
    </cofactor>
</comment>
<keyword evidence="10 14" id="KW-0520">NAD</keyword>
<comment type="cofactor">
    <cofactor evidence="14">
        <name>Co(2+)</name>
        <dbReference type="ChEBI" id="CHEBI:48828"/>
    </cofactor>
    <cofactor evidence="14">
        <name>Zn(2+)</name>
        <dbReference type="ChEBI" id="CHEBI:29105"/>
    </cofactor>
    <text evidence="14">Binds 1 divalent metal cation per subunit. Can use either Co(2+) or Zn(2+).</text>
</comment>
<dbReference type="Pfam" id="PF24621">
    <property type="entry name" value="DHQS_C"/>
    <property type="match status" value="1"/>
</dbReference>
<evidence type="ECO:0000259" key="16">
    <source>
        <dbReference type="Pfam" id="PF01761"/>
    </source>
</evidence>
<keyword evidence="9 14" id="KW-0862">Zinc</keyword>
<comment type="catalytic activity">
    <reaction evidence="1 14">
        <text>7-phospho-2-dehydro-3-deoxy-D-arabino-heptonate = 3-dehydroquinate + phosphate</text>
        <dbReference type="Rhea" id="RHEA:21968"/>
        <dbReference type="ChEBI" id="CHEBI:32364"/>
        <dbReference type="ChEBI" id="CHEBI:43474"/>
        <dbReference type="ChEBI" id="CHEBI:58394"/>
        <dbReference type="EC" id="4.2.3.4"/>
    </reaction>
</comment>
<dbReference type="Proteomes" id="UP000244338">
    <property type="component" value="Unassembled WGS sequence"/>
</dbReference>
<evidence type="ECO:0000256" key="10">
    <source>
        <dbReference type="ARBA" id="ARBA00023027"/>
    </source>
</evidence>
<name>A0A2R6Y1S2_9BACL</name>
<dbReference type="Gene3D" id="1.20.1090.10">
    <property type="entry name" value="Dehydroquinate synthase-like - alpha domain"/>
    <property type="match status" value="1"/>
</dbReference>
<dbReference type="CDD" id="cd08195">
    <property type="entry name" value="DHQS"/>
    <property type="match status" value="1"/>
</dbReference>
<comment type="caution">
    <text evidence="14">Lacks conserved residue(s) required for the propagation of feature annotation.</text>
</comment>
<dbReference type="InterPro" id="IPR050071">
    <property type="entry name" value="Dehydroquinate_synthase"/>
</dbReference>
<keyword evidence="15" id="KW-0812">Transmembrane</keyword>
<feature type="binding site" evidence="14">
    <location>
        <position position="199"/>
    </location>
    <ligand>
        <name>NAD(+)</name>
        <dbReference type="ChEBI" id="CHEBI:57540"/>
    </ligand>
</feature>
<dbReference type="GO" id="GO:0046872">
    <property type="term" value="F:metal ion binding"/>
    <property type="evidence" value="ECO:0007669"/>
    <property type="project" value="UniProtKB-KW"/>
</dbReference>
<feature type="transmembrane region" description="Helical" evidence="15">
    <location>
        <begin position="147"/>
        <end position="168"/>
    </location>
</feature>
<evidence type="ECO:0000256" key="9">
    <source>
        <dbReference type="ARBA" id="ARBA00022833"/>
    </source>
</evidence>
<feature type="binding site" evidence="14">
    <location>
        <begin position="217"/>
        <end position="220"/>
    </location>
    <ligand>
        <name>NAD(+)</name>
        <dbReference type="ChEBI" id="CHEBI:57540"/>
    </ligand>
</feature>
<feature type="binding site" evidence="14">
    <location>
        <position position="321"/>
    </location>
    <ligand>
        <name>Zn(2+)</name>
        <dbReference type="ChEBI" id="CHEBI:29105"/>
    </ligand>
</feature>
<feature type="binding site" evidence="14">
    <location>
        <position position="232"/>
    </location>
    <ligand>
        <name>Zn(2+)</name>
        <dbReference type="ChEBI" id="CHEBI:29105"/>
    </ligand>
</feature>
<evidence type="ECO:0000313" key="19">
    <source>
        <dbReference type="Proteomes" id="UP000244338"/>
    </source>
</evidence>
<feature type="domain" description="3-dehydroquinate synthase N-terminal" evidence="16">
    <location>
        <begin position="117"/>
        <end position="226"/>
    </location>
</feature>
<evidence type="ECO:0000256" key="13">
    <source>
        <dbReference type="ARBA" id="ARBA00023285"/>
    </source>
</evidence>
<proteinExistence type="inferred from homology"/>
<keyword evidence="6 14" id="KW-0028">Amino-acid biosynthesis</keyword>
<organism evidence="18 19">
    <name type="scientific">Candidatus Carbonibacillus altaicus</name>
    <dbReference type="NCBI Taxonomy" id="2163959"/>
    <lineage>
        <taxon>Bacteria</taxon>
        <taxon>Bacillati</taxon>
        <taxon>Bacillota</taxon>
        <taxon>Bacilli</taxon>
        <taxon>Bacillales</taxon>
        <taxon>Candidatus Carbonibacillus</taxon>
    </lineage>
</organism>
<feature type="binding site" evidence="14">
    <location>
        <begin position="154"/>
        <end position="158"/>
    </location>
    <ligand>
        <name>NAD(+)</name>
        <dbReference type="ChEBI" id="CHEBI:57540"/>
    </ligand>
</feature>
<feature type="domain" description="3-dehydroquinate synthase C-terminal" evidence="17">
    <location>
        <begin position="229"/>
        <end position="382"/>
    </location>
</feature>
<evidence type="ECO:0000313" key="18">
    <source>
        <dbReference type="EMBL" id="PTQ56613.1"/>
    </source>
</evidence>
<keyword evidence="12 14" id="KW-0456">Lyase</keyword>
<keyword evidence="11 14" id="KW-0057">Aromatic amino acid biosynthesis</keyword>
<protein>
    <recommendedName>
        <fullName evidence="5 14">3-dehydroquinate synthase</fullName>
        <shortName evidence="14">DHQS</shortName>
        <ecNumber evidence="5 14">4.2.3.4</ecNumber>
    </recommendedName>
</protein>
<evidence type="ECO:0000256" key="14">
    <source>
        <dbReference type="HAMAP-Rule" id="MF_00110"/>
    </source>
</evidence>
<dbReference type="InterPro" id="IPR056179">
    <property type="entry name" value="DHQS_C"/>
</dbReference>
<dbReference type="GO" id="GO:0009073">
    <property type="term" value="P:aromatic amino acid family biosynthetic process"/>
    <property type="evidence" value="ECO:0007669"/>
    <property type="project" value="UniProtKB-KW"/>
</dbReference>
<dbReference type="NCBIfam" id="TIGR01357">
    <property type="entry name" value="aroB"/>
    <property type="match status" value="1"/>
</dbReference>
<evidence type="ECO:0000259" key="17">
    <source>
        <dbReference type="Pfam" id="PF24621"/>
    </source>
</evidence>
<feature type="binding site" evidence="14">
    <location>
        <position position="190"/>
    </location>
    <ligand>
        <name>NAD(+)</name>
        <dbReference type="ChEBI" id="CHEBI:57540"/>
    </ligand>
</feature>
<keyword evidence="14" id="KW-0963">Cytoplasm</keyword>
<evidence type="ECO:0000256" key="2">
    <source>
        <dbReference type="ARBA" id="ARBA00001911"/>
    </source>
</evidence>
<comment type="cofactor">
    <cofactor evidence="2 14">
        <name>NAD(+)</name>
        <dbReference type="ChEBI" id="CHEBI:57540"/>
    </cofactor>
</comment>
<evidence type="ECO:0000256" key="3">
    <source>
        <dbReference type="ARBA" id="ARBA00001947"/>
    </source>
</evidence>
<dbReference type="Gene3D" id="3.40.50.1970">
    <property type="match status" value="1"/>
</dbReference>
<dbReference type="GO" id="GO:0003856">
    <property type="term" value="F:3-dehydroquinate synthase activity"/>
    <property type="evidence" value="ECO:0007669"/>
    <property type="project" value="UniProtKB-UniRule"/>
</dbReference>
<keyword evidence="7 14" id="KW-0479">Metal-binding</keyword>
<sequence>MAPYDLDQMKARMVLRPLDLSLDKVGDEAQPPALTVSEGQKYPIEERLDIVTKNSVYPVIIGQDVLSRIGMYMVDLLHYEPSRHNVLILTDEKVAPYYVSPVEESLQKAGFRFLTVVRPAGEQEKRLAAVEEIISHMIRYGLDRSGVLLALGGGVIGDLGGFIAATYMRGIDFIQIPTTVLAHDSSVGGKVAVNHPLGKNMIGAFYPPRAVFYDMLTFRTLPSREICAGYAELIKHALISGERFYTELIRSREVLLRLCDQRVEEADWPILTHLLSRGIAVKKAVVERDERETSGEREALNIGHTVAHALELTLGYGTLLHGEAVAIGLVVETELALRLGLADASFLAQLETDLTSLRLPTKVPPDVTTEALVQAMLADKKNRHASIHFALLRAPGRVLRVGLAPDDVRTLLEK</sequence>
<evidence type="ECO:0000256" key="11">
    <source>
        <dbReference type="ARBA" id="ARBA00023141"/>
    </source>
</evidence>
<comment type="function">
    <text evidence="14">Catalyzes the conversion of 3-deoxy-D-arabino-heptulosonate 7-phosphate (DAHP) to dehydroquinate (DHQ).</text>
</comment>
<dbReference type="EC" id="4.2.3.4" evidence="5 14"/>
<evidence type="ECO:0000256" key="1">
    <source>
        <dbReference type="ARBA" id="ARBA00001393"/>
    </source>
</evidence>
<keyword evidence="8 14" id="KW-0547">Nucleotide-binding</keyword>
<keyword evidence="15" id="KW-0472">Membrane</keyword>
<comment type="subcellular location">
    <subcellularLocation>
        <location evidence="14">Cytoplasm</location>
    </subcellularLocation>
</comment>
<feature type="binding site" evidence="14">
    <location>
        <position position="304"/>
    </location>
    <ligand>
        <name>Zn(2+)</name>
        <dbReference type="ChEBI" id="CHEBI:29105"/>
    </ligand>
</feature>
<evidence type="ECO:0000256" key="12">
    <source>
        <dbReference type="ARBA" id="ARBA00023239"/>
    </source>
</evidence>
<dbReference type="PANTHER" id="PTHR43622">
    <property type="entry name" value="3-DEHYDROQUINATE SYNTHASE"/>
    <property type="match status" value="1"/>
</dbReference>
<evidence type="ECO:0000256" key="15">
    <source>
        <dbReference type="SAM" id="Phobius"/>
    </source>
</evidence>
<dbReference type="FunFam" id="3.40.50.1970:FF:000007">
    <property type="entry name" value="Pentafunctional AROM polypeptide"/>
    <property type="match status" value="1"/>
</dbReference>
<keyword evidence="15" id="KW-1133">Transmembrane helix</keyword>
<dbReference type="SUPFAM" id="SSF56796">
    <property type="entry name" value="Dehydroquinate synthase-like"/>
    <property type="match status" value="1"/>
</dbReference>
<gene>
    <name evidence="14" type="primary">aroB</name>
    <name evidence="18" type="ORF">BSOLF_2881</name>
</gene>
<comment type="pathway">
    <text evidence="4 14">Metabolic intermediate biosynthesis; chorismate biosynthesis; chorismate from D-erythrose 4-phosphate and phosphoenolpyruvate: step 2/7.</text>
</comment>
<dbReference type="EMBL" id="PEBX01000023">
    <property type="protein sequence ID" value="PTQ56613.1"/>
    <property type="molecule type" value="Genomic_DNA"/>
</dbReference>
<comment type="similarity">
    <text evidence="14">Belongs to the sugar phosphate cyclases superfamily. Dehydroquinate synthase family.</text>
</comment>
<dbReference type="GO" id="GO:0008652">
    <property type="term" value="P:amino acid biosynthetic process"/>
    <property type="evidence" value="ECO:0007669"/>
    <property type="project" value="UniProtKB-KW"/>
</dbReference>
<dbReference type="UniPathway" id="UPA00053">
    <property type="reaction ID" value="UER00085"/>
</dbReference>
<dbReference type="GO" id="GO:0000166">
    <property type="term" value="F:nucleotide binding"/>
    <property type="evidence" value="ECO:0007669"/>
    <property type="project" value="UniProtKB-KW"/>
</dbReference>
<evidence type="ECO:0000256" key="8">
    <source>
        <dbReference type="ARBA" id="ARBA00022741"/>
    </source>
</evidence>
<dbReference type="InterPro" id="IPR016037">
    <property type="entry name" value="DHQ_synth_AroB"/>
</dbReference>
<dbReference type="InterPro" id="IPR030960">
    <property type="entry name" value="DHQS/DOIS_N"/>
</dbReference>
<accession>A0A2R6Y1S2</accession>
<reference evidence="19" key="1">
    <citation type="journal article" date="2018" name="Sci. Rep.">
        <title>Lignite coal burning seam in the remote Altai Mountains harbors a hydrogen-driven thermophilic microbial community.</title>
        <authorList>
            <person name="Kadnikov V.V."/>
            <person name="Mardanov A.V."/>
            <person name="Ivasenko D.A."/>
            <person name="Antsiferov D.V."/>
            <person name="Beletsky A.V."/>
            <person name="Karnachuk O.V."/>
            <person name="Ravin N.V."/>
        </authorList>
    </citation>
    <scope>NUCLEOTIDE SEQUENCE [LARGE SCALE GENOMIC DNA]</scope>
</reference>
<dbReference type="HAMAP" id="MF_00110">
    <property type="entry name" value="DHQ_synthase"/>
    <property type="match status" value="1"/>
</dbReference>
<dbReference type="PANTHER" id="PTHR43622:SF7">
    <property type="entry name" value="3-DEHYDROQUINATE SYNTHASE, CHLOROPLASTIC"/>
    <property type="match status" value="1"/>
</dbReference>
<dbReference type="AlphaFoldDB" id="A0A2R6Y1S2"/>
<comment type="caution">
    <text evidence="18">The sequence shown here is derived from an EMBL/GenBank/DDBJ whole genome shotgun (WGS) entry which is preliminary data.</text>
</comment>
<feature type="binding site" evidence="14">
    <location>
        <begin position="178"/>
        <end position="179"/>
    </location>
    <ligand>
        <name>NAD(+)</name>
        <dbReference type="ChEBI" id="CHEBI:57540"/>
    </ligand>
</feature>
<evidence type="ECO:0000256" key="4">
    <source>
        <dbReference type="ARBA" id="ARBA00004661"/>
    </source>
</evidence>
<dbReference type="Pfam" id="PF01761">
    <property type="entry name" value="DHQ_synthase"/>
    <property type="match status" value="1"/>
</dbReference>